<dbReference type="SUPFAM" id="SSF50978">
    <property type="entry name" value="WD40 repeat-like"/>
    <property type="match status" value="1"/>
</dbReference>
<dbReference type="AlphaFoldDB" id="A0A550BY58"/>
<feature type="compositionally biased region" description="Low complexity" evidence="12">
    <location>
        <begin position="479"/>
        <end position="497"/>
    </location>
</feature>
<comment type="similarity">
    <text evidence="2 11">Belongs to the WD repeat HIR1 family.</text>
</comment>
<evidence type="ECO:0000259" key="14">
    <source>
        <dbReference type="Pfam" id="PF24105"/>
    </source>
</evidence>
<dbReference type="PROSITE" id="PS50294">
    <property type="entry name" value="WD_REPEATS_REGION"/>
    <property type="match status" value="4"/>
</dbReference>
<evidence type="ECO:0000256" key="6">
    <source>
        <dbReference type="ARBA" id="ARBA00022853"/>
    </source>
</evidence>
<dbReference type="OrthoDB" id="1741719at2759"/>
<evidence type="ECO:0000313" key="15">
    <source>
        <dbReference type="EMBL" id="TRM57468.1"/>
    </source>
</evidence>
<feature type="compositionally biased region" description="Basic and acidic residues" evidence="12">
    <location>
        <begin position="543"/>
        <end position="552"/>
    </location>
</feature>
<evidence type="ECO:0000256" key="11">
    <source>
        <dbReference type="RuleBase" id="RU364014"/>
    </source>
</evidence>
<dbReference type="InterPro" id="IPR001680">
    <property type="entry name" value="WD40_rpt"/>
</dbReference>
<name>A0A550BY58_9AGAR</name>
<dbReference type="GO" id="GO:0005634">
    <property type="term" value="C:nucleus"/>
    <property type="evidence" value="ECO:0007669"/>
    <property type="project" value="UniProtKB-SubCell"/>
</dbReference>
<dbReference type="GO" id="GO:0006351">
    <property type="term" value="P:DNA-templated transcription"/>
    <property type="evidence" value="ECO:0007669"/>
    <property type="project" value="InterPro"/>
</dbReference>
<dbReference type="PANTHER" id="PTHR13831">
    <property type="entry name" value="MEMBER OF THE HIR1 FAMILY OF WD-REPEAT PROTEINS"/>
    <property type="match status" value="1"/>
</dbReference>
<dbReference type="SMART" id="SM00320">
    <property type="entry name" value="WD40"/>
    <property type="match status" value="6"/>
</dbReference>
<keyword evidence="4 10" id="KW-0853">WD repeat</keyword>
<comment type="function">
    <text evidence="11">Required for replication-independent chromatin assembly and for the periodic repression of histone gene transcription during the cell cycle.</text>
</comment>
<dbReference type="GO" id="GO:0006338">
    <property type="term" value="P:chromatin remodeling"/>
    <property type="evidence" value="ECO:0007669"/>
    <property type="project" value="InterPro"/>
</dbReference>
<dbReference type="InterPro" id="IPR055410">
    <property type="entry name" value="Beta-prop_CAF1B_HIR1"/>
</dbReference>
<proteinExistence type="inferred from homology"/>
<sequence>MRFTKPAWVIHDVANARGDQTKAKRATIYSVHVHPDGSRIATGGLDAKIRIWSTKPILDSASETSNRPPKLLCTLTMHTGPVLTVRWAHSGRWLASGSDDAIVMIWDLDPRGRGRVWGSDEVNYEGWKPLKRLPGHESDVTDVAWSPGDRYLASVGLDSRVIIWCGFTLECLHRLDQHQGFVKGVCWDPVGEFLATQSDDRSVKIWRTSDWSLEAEVKKPFEDSPGSTFFRRLSWSPDGAHITASNATNNKGFVFIAAVITRNSWTSEISLVGHENTVEVASYNPHIFLRDPSKPVATSNICSVVALGADDRSVSVWQTKSARPLIVAREVFDRQIMDLSWSWDGFSLYAVSSDGTLAAFHFDPEELAGLAPHSVQEQYLTKFGYVPPPLPEGFSHIAAPNGRAQITPPPSPGRNQSVTLPTLAPNMNGPADGERVNVLVAKRSHKKRNNVMMSANDIPQQPPSPSRGHPPLSAPPMAGPSRTSSSSLASAFDAPAPRSSYFAPPEQPMAMDRSEWGMDTDDVRIDALDNVMASPLGLKGKRKASEMDEPRPSARTLGGDRPAREGEPHARQLDRDSRVSTWKTDLAKLPVPRLLTYLSTEVEGTADTFDAVNSDNDAPTEVMGISRKQTMWLDYLPSLALLVQATPFYCAVAMLDGSVNVYTHTGRRLMPTMALGDPAAFMDGYRHALMVITTTGMVYSWDVKNGKAFFPPVSVNAAVRPGQNIVAASVRHNGVPVLNTSEGTAYAHDPALSTWVKVSERWWSEGSNVWSGRQRSNTQAAVRGPMAAIESSISVLDESAAVKQRPQWWDSALTLGHLETRLLSTKLLDSPQEHKQALLQYAKRIADEGFRGKADELAKELFGPIYWRPGRGDTTWTPTVLGMAKRDLLKEVLSIFARSRTLTKLGMDYQDLLKKSTTED</sequence>
<dbReference type="CDD" id="cd00200">
    <property type="entry name" value="WD40"/>
    <property type="match status" value="1"/>
</dbReference>
<organism evidence="15 16">
    <name type="scientific">Schizophyllum amplum</name>
    <dbReference type="NCBI Taxonomy" id="97359"/>
    <lineage>
        <taxon>Eukaryota</taxon>
        <taxon>Fungi</taxon>
        <taxon>Dikarya</taxon>
        <taxon>Basidiomycota</taxon>
        <taxon>Agaricomycotina</taxon>
        <taxon>Agaricomycetes</taxon>
        <taxon>Agaricomycetidae</taxon>
        <taxon>Agaricales</taxon>
        <taxon>Schizophyllaceae</taxon>
        <taxon>Schizophyllum</taxon>
    </lineage>
</organism>
<comment type="caution">
    <text evidence="15">The sequence shown here is derived from an EMBL/GenBank/DDBJ whole genome shotgun (WGS) entry which is preliminary data.</text>
</comment>
<keyword evidence="3 11" id="KW-0678">Repressor</keyword>
<feature type="repeat" description="WD" evidence="10">
    <location>
        <begin position="75"/>
        <end position="109"/>
    </location>
</feature>
<dbReference type="STRING" id="97359.A0A550BY58"/>
<dbReference type="Proteomes" id="UP000320762">
    <property type="component" value="Unassembled WGS sequence"/>
</dbReference>
<evidence type="ECO:0000256" key="5">
    <source>
        <dbReference type="ARBA" id="ARBA00022737"/>
    </source>
</evidence>
<dbReference type="InterPro" id="IPR015943">
    <property type="entry name" value="WD40/YVTN_repeat-like_dom_sf"/>
</dbReference>
<dbReference type="InterPro" id="IPR036322">
    <property type="entry name" value="WD40_repeat_dom_sf"/>
</dbReference>
<feature type="region of interest" description="Disordered" evidence="12">
    <location>
        <begin position="445"/>
        <end position="513"/>
    </location>
</feature>
<feature type="repeat" description="WD" evidence="10">
    <location>
        <begin position="21"/>
        <end position="53"/>
    </location>
</feature>
<accession>A0A550BY58</accession>
<keyword evidence="7 11" id="KW-0805">Transcription regulation</keyword>
<evidence type="ECO:0000256" key="12">
    <source>
        <dbReference type="SAM" id="MobiDB-lite"/>
    </source>
</evidence>
<evidence type="ECO:0000256" key="7">
    <source>
        <dbReference type="ARBA" id="ARBA00023015"/>
    </source>
</evidence>
<dbReference type="InterPro" id="IPR011494">
    <property type="entry name" value="HIRA-like_C"/>
</dbReference>
<keyword evidence="5 11" id="KW-0677">Repeat</keyword>
<dbReference type="InterPro" id="IPR031120">
    <property type="entry name" value="HIR1-like"/>
</dbReference>
<dbReference type="GO" id="GO:0000417">
    <property type="term" value="C:HIR complex"/>
    <property type="evidence" value="ECO:0007669"/>
    <property type="project" value="TreeGrafter"/>
</dbReference>
<dbReference type="InterPro" id="IPR019775">
    <property type="entry name" value="WD40_repeat_CS"/>
</dbReference>
<dbReference type="GO" id="GO:0031491">
    <property type="term" value="F:nucleosome binding"/>
    <property type="evidence" value="ECO:0007669"/>
    <property type="project" value="TreeGrafter"/>
</dbReference>
<evidence type="ECO:0000256" key="1">
    <source>
        <dbReference type="ARBA" id="ARBA00004123"/>
    </source>
</evidence>
<evidence type="ECO:0000256" key="4">
    <source>
        <dbReference type="ARBA" id="ARBA00022574"/>
    </source>
</evidence>
<dbReference type="EMBL" id="VDMD01000047">
    <property type="protein sequence ID" value="TRM57468.1"/>
    <property type="molecule type" value="Genomic_DNA"/>
</dbReference>
<keyword evidence="9 11" id="KW-0539">Nucleus</keyword>
<keyword evidence="6 11" id="KW-0156">Chromatin regulator</keyword>
<protein>
    <recommendedName>
        <fullName evidence="11">Protein HIR</fullName>
    </recommendedName>
</protein>
<dbReference type="PANTHER" id="PTHR13831:SF0">
    <property type="entry name" value="PROTEIN HIRA"/>
    <property type="match status" value="1"/>
</dbReference>
<evidence type="ECO:0000256" key="8">
    <source>
        <dbReference type="ARBA" id="ARBA00023163"/>
    </source>
</evidence>
<dbReference type="GO" id="GO:0000785">
    <property type="term" value="C:chromatin"/>
    <property type="evidence" value="ECO:0007669"/>
    <property type="project" value="TreeGrafter"/>
</dbReference>
<dbReference type="PROSITE" id="PS00678">
    <property type="entry name" value="WD_REPEATS_1"/>
    <property type="match status" value="1"/>
</dbReference>
<comment type="subcellular location">
    <subcellularLocation>
        <location evidence="1 11">Nucleus</location>
    </subcellularLocation>
</comment>
<evidence type="ECO:0000259" key="13">
    <source>
        <dbReference type="Pfam" id="PF07569"/>
    </source>
</evidence>
<feature type="region of interest" description="Disordered" evidence="12">
    <location>
        <begin position="400"/>
        <end position="432"/>
    </location>
</feature>
<gene>
    <name evidence="15" type="ORF">BD626DRAFT_634855</name>
</gene>
<feature type="repeat" description="WD" evidence="10">
    <location>
        <begin position="175"/>
        <end position="206"/>
    </location>
</feature>
<evidence type="ECO:0000313" key="16">
    <source>
        <dbReference type="Proteomes" id="UP000320762"/>
    </source>
</evidence>
<feature type="region of interest" description="Disordered" evidence="12">
    <location>
        <begin position="538"/>
        <end position="579"/>
    </location>
</feature>
<evidence type="ECO:0000256" key="2">
    <source>
        <dbReference type="ARBA" id="ARBA00007306"/>
    </source>
</evidence>
<feature type="compositionally biased region" description="Basic and acidic residues" evidence="12">
    <location>
        <begin position="561"/>
        <end position="578"/>
    </location>
</feature>
<dbReference type="Gene3D" id="2.130.10.10">
    <property type="entry name" value="YVTN repeat-like/Quinoprotein amine dehydrogenase"/>
    <property type="match status" value="2"/>
</dbReference>
<feature type="domain" description="Protein HIRA-like C-terminal" evidence="13">
    <location>
        <begin position="666"/>
        <end position="861"/>
    </location>
</feature>
<keyword evidence="16" id="KW-1185">Reference proteome</keyword>
<evidence type="ECO:0000256" key="10">
    <source>
        <dbReference type="PROSITE-ProRule" id="PRU00221"/>
    </source>
</evidence>
<feature type="repeat" description="WD" evidence="10">
    <location>
        <begin position="133"/>
        <end position="164"/>
    </location>
</feature>
<dbReference type="Pfam" id="PF07569">
    <property type="entry name" value="Hira"/>
    <property type="match status" value="1"/>
</dbReference>
<feature type="domain" description="CAF1B/HIR1 beta-propeller" evidence="14">
    <location>
        <begin position="27"/>
        <end position="367"/>
    </location>
</feature>
<dbReference type="Pfam" id="PF24105">
    <property type="entry name" value="Beta-prop_CAF1B_HIR1"/>
    <property type="match status" value="1"/>
</dbReference>
<evidence type="ECO:0000256" key="9">
    <source>
        <dbReference type="ARBA" id="ARBA00023242"/>
    </source>
</evidence>
<dbReference type="PROSITE" id="PS50082">
    <property type="entry name" value="WD_REPEATS_2"/>
    <property type="match status" value="4"/>
</dbReference>
<keyword evidence="8 11" id="KW-0804">Transcription</keyword>
<evidence type="ECO:0000256" key="3">
    <source>
        <dbReference type="ARBA" id="ARBA00022491"/>
    </source>
</evidence>
<dbReference type="GO" id="GO:0006355">
    <property type="term" value="P:regulation of DNA-templated transcription"/>
    <property type="evidence" value="ECO:0007669"/>
    <property type="project" value="InterPro"/>
</dbReference>
<reference evidence="15 16" key="1">
    <citation type="journal article" date="2019" name="New Phytol.">
        <title>Comparative genomics reveals unique wood-decay strategies and fruiting body development in the Schizophyllaceae.</title>
        <authorList>
            <person name="Almasi E."/>
            <person name="Sahu N."/>
            <person name="Krizsan K."/>
            <person name="Balint B."/>
            <person name="Kovacs G.M."/>
            <person name="Kiss B."/>
            <person name="Cseklye J."/>
            <person name="Drula E."/>
            <person name="Henrissat B."/>
            <person name="Nagy I."/>
            <person name="Chovatia M."/>
            <person name="Adam C."/>
            <person name="LaButti K."/>
            <person name="Lipzen A."/>
            <person name="Riley R."/>
            <person name="Grigoriev I.V."/>
            <person name="Nagy L.G."/>
        </authorList>
    </citation>
    <scope>NUCLEOTIDE SEQUENCE [LARGE SCALE GENOMIC DNA]</scope>
    <source>
        <strain evidence="15 16">NL-1724</strain>
    </source>
</reference>